<evidence type="ECO:0000256" key="6">
    <source>
        <dbReference type="ARBA" id="ARBA00022946"/>
    </source>
</evidence>
<organism evidence="13">
    <name type="scientific">Rhizophagus irregularis</name>
    <name type="common">Arbuscular mycorrhizal fungus</name>
    <name type="synonym">Glomus intraradices</name>
    <dbReference type="NCBI Taxonomy" id="4876"/>
    <lineage>
        <taxon>Eukaryota</taxon>
        <taxon>Fungi</taxon>
        <taxon>Fungi incertae sedis</taxon>
        <taxon>Mucoromycota</taxon>
        <taxon>Glomeromycotina</taxon>
        <taxon>Glomeromycetes</taxon>
        <taxon>Glomerales</taxon>
        <taxon>Glomeraceae</taxon>
        <taxon>Rhizophagus</taxon>
    </lineage>
</organism>
<dbReference type="SUPFAM" id="SSF81411">
    <property type="entry name" value="Mitochondrial cytochrome c oxidase subunit VIa"/>
    <property type="match status" value="1"/>
</dbReference>
<dbReference type="PANTHER" id="PTHR11504:SF0">
    <property type="entry name" value="CYTOCHROME C OXIDASE SUBUNIT"/>
    <property type="match status" value="1"/>
</dbReference>
<dbReference type="VEuPathDB" id="FungiDB:FUN_000906"/>
<evidence type="ECO:0000256" key="5">
    <source>
        <dbReference type="ARBA" id="ARBA00022792"/>
    </source>
</evidence>
<name>Q5W4Z6_RHIIR</name>
<reference evidence="13" key="1">
    <citation type="submission" date="2003-11" db="EMBL/GenBank/DDBJ databases">
        <title>How do mitochondrial and nuclear genes evolve in the coenocytic arbuscular mycorrhizal fungus Glomus intraradices?</title>
        <authorList>
            <person name="Hijri M."/>
            <person name="Gillard M."/>
            <person name="Grosjean S."/>
            <person name="Sanders I.R."/>
        </authorList>
    </citation>
    <scope>NUCLEOTIDE SEQUENCE</scope>
    <source>
        <strain evidence="13">DAOM 181 602</strain>
    </source>
</reference>
<comment type="subcellular location">
    <subcellularLocation>
        <location evidence="1">Mitochondrion inner membrane</location>
        <topology evidence="1">Single-pass membrane protein</topology>
    </subcellularLocation>
</comment>
<keyword evidence="9 12" id="KW-0496">Mitochondrion</keyword>
<evidence type="ECO:0000256" key="2">
    <source>
        <dbReference type="ARBA" id="ARBA00004673"/>
    </source>
</evidence>
<dbReference type="GO" id="GO:0016491">
    <property type="term" value="F:oxidoreductase activity"/>
    <property type="evidence" value="ECO:0007669"/>
    <property type="project" value="UniProtKB-KW"/>
</dbReference>
<dbReference type="PANTHER" id="PTHR11504">
    <property type="entry name" value="CYTOCHROME C OXIDASE POLYPEPTIDE VIA"/>
    <property type="match status" value="1"/>
</dbReference>
<dbReference type="InterPro" id="IPR036418">
    <property type="entry name" value="Cyt_c_oxidase_su6a_sf"/>
</dbReference>
<evidence type="ECO:0000256" key="8">
    <source>
        <dbReference type="ARBA" id="ARBA00023002"/>
    </source>
</evidence>
<keyword evidence="7" id="KW-1133">Transmembrane helix</keyword>
<dbReference type="UniPathway" id="UPA00705"/>
<evidence type="ECO:0000256" key="9">
    <source>
        <dbReference type="ARBA" id="ARBA00023128"/>
    </source>
</evidence>
<protein>
    <recommendedName>
        <fullName evidence="12">Cytochrome c oxidase subunit</fullName>
    </recommendedName>
    <alternativeName>
        <fullName evidence="12">Cytochrome c oxidase polypeptide VIa</fullName>
    </alternativeName>
</protein>
<evidence type="ECO:0000256" key="11">
    <source>
        <dbReference type="RuleBase" id="RU004396"/>
    </source>
</evidence>
<evidence type="ECO:0000256" key="12">
    <source>
        <dbReference type="RuleBase" id="RU004397"/>
    </source>
</evidence>
<evidence type="ECO:0000256" key="3">
    <source>
        <dbReference type="ARBA" id="ARBA00005553"/>
    </source>
</evidence>
<dbReference type="EMBL" id="AJ606126">
    <property type="protein sequence ID" value="CAE54438.1"/>
    <property type="molecule type" value="Genomic_DNA"/>
</dbReference>
<gene>
    <name evidence="13" type="primary">coxVI</name>
</gene>
<dbReference type="PROSITE" id="PS01329">
    <property type="entry name" value="COX6A"/>
    <property type="match status" value="1"/>
</dbReference>
<dbReference type="GO" id="GO:0006123">
    <property type="term" value="P:mitochondrial electron transport, cytochrome c to oxygen"/>
    <property type="evidence" value="ECO:0007669"/>
    <property type="project" value="TreeGrafter"/>
</dbReference>
<dbReference type="VEuPathDB" id="FungiDB:RhiirFUN_018293"/>
<dbReference type="InterPro" id="IPR018507">
    <property type="entry name" value="Cyt_c_oxidase_su6a_CS"/>
</dbReference>
<keyword evidence="10 12" id="KW-0472">Membrane</keyword>
<feature type="non-terminal residue" evidence="13">
    <location>
        <position position="1"/>
    </location>
</feature>
<dbReference type="InterPro" id="IPR001349">
    <property type="entry name" value="Cyt_c_oxidase_su6a"/>
</dbReference>
<evidence type="ECO:0000313" key="13">
    <source>
        <dbReference type="EMBL" id="CAE54438.1"/>
    </source>
</evidence>
<evidence type="ECO:0000256" key="4">
    <source>
        <dbReference type="ARBA" id="ARBA00022692"/>
    </source>
</evidence>
<dbReference type="Pfam" id="PF02046">
    <property type="entry name" value="COX6A"/>
    <property type="match status" value="1"/>
</dbReference>
<dbReference type="GO" id="GO:0030234">
    <property type="term" value="F:enzyme regulator activity"/>
    <property type="evidence" value="ECO:0007669"/>
    <property type="project" value="TreeGrafter"/>
</dbReference>
<keyword evidence="8" id="KW-0560">Oxidoreductase</keyword>
<evidence type="ECO:0000256" key="1">
    <source>
        <dbReference type="ARBA" id="ARBA00004434"/>
    </source>
</evidence>
<comment type="similarity">
    <text evidence="3 11">Belongs to the cytochrome c oxidase subunit 6A family.</text>
</comment>
<evidence type="ECO:0000256" key="7">
    <source>
        <dbReference type="ARBA" id="ARBA00022989"/>
    </source>
</evidence>
<comment type="pathway">
    <text evidence="2">Energy metabolism; oxidative phosphorylation.</text>
</comment>
<sequence length="127" mass="14202">LQIMASRFPLTRFSVTAATATRNRVAHITRRNFAAEAVPEGFVAKRKGVEEHAKSSSDLWKKISLYVCPIALIASSANALMIMKQHAQHHHEAEDHPPFAYQKLRTKPFCWGDGDHTLFHNTAVNGP</sequence>
<dbReference type="VEuPathDB" id="FungiDB:RhiirA1_411885"/>
<dbReference type="AlphaFoldDB" id="Q5W4Z6"/>
<keyword evidence="5 12" id="KW-0999">Mitochondrion inner membrane</keyword>
<keyword evidence="4" id="KW-0812">Transmembrane</keyword>
<accession>Q5W4Z6</accession>
<dbReference type="Gene3D" id="4.10.95.10">
    <property type="entry name" value="Cytochrome c oxidase, subunit VIa"/>
    <property type="match status" value="1"/>
</dbReference>
<keyword evidence="6" id="KW-0809">Transit peptide</keyword>
<dbReference type="GO" id="GO:0005743">
    <property type="term" value="C:mitochondrial inner membrane"/>
    <property type="evidence" value="ECO:0007669"/>
    <property type="project" value="UniProtKB-SubCell"/>
</dbReference>
<proteinExistence type="inferred from homology"/>
<evidence type="ECO:0000256" key="10">
    <source>
        <dbReference type="ARBA" id="ARBA00023136"/>
    </source>
</evidence>